<reference evidence="6 7" key="1">
    <citation type="submission" date="2023-11" db="EMBL/GenBank/DDBJ databases">
        <title>30 novel species of actinomycetes from the DSMZ collection.</title>
        <authorList>
            <person name="Nouioui I."/>
        </authorList>
    </citation>
    <scope>NUCLEOTIDE SEQUENCE [LARGE SCALE GENOMIC DNA]</scope>
    <source>
        <strain evidence="6 7">DSM 41524</strain>
    </source>
</reference>
<dbReference type="PANTHER" id="PTHR42847:SF4">
    <property type="entry name" value="ALKANESULFONATE MONOOXYGENASE-RELATED"/>
    <property type="match status" value="1"/>
</dbReference>
<evidence type="ECO:0000313" key="7">
    <source>
        <dbReference type="Proteomes" id="UP001354709"/>
    </source>
</evidence>
<keyword evidence="7" id="KW-1185">Reference proteome</keyword>
<dbReference type="Pfam" id="PF00296">
    <property type="entry name" value="Bac_luciferase"/>
    <property type="match status" value="1"/>
</dbReference>
<evidence type="ECO:0000313" key="6">
    <source>
        <dbReference type="EMBL" id="MEE4598377.1"/>
    </source>
</evidence>
<keyword evidence="1" id="KW-0285">Flavoprotein</keyword>
<evidence type="ECO:0000256" key="2">
    <source>
        <dbReference type="ARBA" id="ARBA00022643"/>
    </source>
</evidence>
<dbReference type="SUPFAM" id="SSF51679">
    <property type="entry name" value="Bacterial luciferase-like"/>
    <property type="match status" value="1"/>
</dbReference>
<evidence type="ECO:0000256" key="4">
    <source>
        <dbReference type="ARBA" id="ARBA00023033"/>
    </source>
</evidence>
<dbReference type="Gene3D" id="3.20.20.30">
    <property type="entry name" value="Luciferase-like domain"/>
    <property type="match status" value="1"/>
</dbReference>
<dbReference type="InterPro" id="IPR050172">
    <property type="entry name" value="SsuD_RutA_monooxygenase"/>
</dbReference>
<organism evidence="6 7">
    <name type="scientific">Streptomyces asiaticus subsp. ignotus</name>
    <dbReference type="NCBI Taxonomy" id="3098222"/>
    <lineage>
        <taxon>Bacteria</taxon>
        <taxon>Bacillati</taxon>
        <taxon>Actinomycetota</taxon>
        <taxon>Actinomycetes</taxon>
        <taxon>Kitasatosporales</taxon>
        <taxon>Streptomycetaceae</taxon>
        <taxon>Streptomyces</taxon>
        <taxon>Streptomyces violaceusniger group</taxon>
    </lineage>
</organism>
<keyword evidence="4" id="KW-0503">Monooxygenase</keyword>
<comment type="caution">
    <text evidence="6">The sequence shown here is derived from an EMBL/GenBank/DDBJ whole genome shotgun (WGS) entry which is preliminary data.</text>
</comment>
<evidence type="ECO:0000259" key="5">
    <source>
        <dbReference type="Pfam" id="PF00296"/>
    </source>
</evidence>
<accession>A0ABU7QAF1</accession>
<dbReference type="EC" id="1.-.-.-" evidence="6"/>
<dbReference type="InterPro" id="IPR036661">
    <property type="entry name" value="Luciferase-like_sf"/>
</dbReference>
<dbReference type="EMBL" id="JAZBJO010000047">
    <property type="protein sequence ID" value="MEE4598377.1"/>
    <property type="molecule type" value="Genomic_DNA"/>
</dbReference>
<dbReference type="RefSeq" id="WP_330815702.1">
    <property type="nucleotide sequence ID" value="NZ_JAZBJO010000047.1"/>
</dbReference>
<keyword evidence="2" id="KW-0288">FMN</keyword>
<gene>
    <name evidence="6" type="ORF">V2J94_42190</name>
</gene>
<evidence type="ECO:0000256" key="3">
    <source>
        <dbReference type="ARBA" id="ARBA00023002"/>
    </source>
</evidence>
<evidence type="ECO:0000256" key="1">
    <source>
        <dbReference type="ARBA" id="ARBA00022630"/>
    </source>
</evidence>
<protein>
    <submittedName>
        <fullName evidence="6">LLM class flavin-dependent oxidoreductase</fullName>
        <ecNumber evidence="6">1.-.-.-</ecNumber>
    </submittedName>
</protein>
<name>A0ABU7QAF1_9ACTN</name>
<proteinExistence type="predicted"/>
<dbReference type="PANTHER" id="PTHR42847">
    <property type="entry name" value="ALKANESULFONATE MONOOXYGENASE"/>
    <property type="match status" value="1"/>
</dbReference>
<feature type="domain" description="Luciferase-like" evidence="5">
    <location>
        <begin position="4"/>
        <end position="291"/>
    </location>
</feature>
<dbReference type="GO" id="GO:0016491">
    <property type="term" value="F:oxidoreductase activity"/>
    <property type="evidence" value="ECO:0007669"/>
    <property type="project" value="UniProtKB-KW"/>
</dbReference>
<dbReference type="InterPro" id="IPR011251">
    <property type="entry name" value="Luciferase-like_dom"/>
</dbReference>
<sequence>MPVRVGILLPTREQAMMGDYAAAPLLDFARQVEQYAFDSVWTGDSLTARPRLDPFVVLSAVGAVTSTVRLGTAALTPVLRHPLVGATMAAALDQVCGSRLVLGLGAGFPIPESEEEFAAVGVPFSGRAGRLDETAALWRQAWHTGDVPAEFMGKHVHTKGLDRLPKPHRPGGPPLWLAGSDTPGVMKRVARHYDGWLPFLPSAEQYGRAWQRIERLRAESGRPAGAIVPALYATLTVQHDEARAKAELEDYTQRYYGRSLETMSAIQAYGWGNAEQCAGWLSDYVRAGARHIVIRIGSLDPGRQLKEIAETVLPALRRTTATDTGGGSRS</sequence>
<keyword evidence="3 6" id="KW-0560">Oxidoreductase</keyword>
<dbReference type="Proteomes" id="UP001354709">
    <property type="component" value="Unassembled WGS sequence"/>
</dbReference>